<evidence type="ECO:0000313" key="2">
    <source>
        <dbReference type="EMBL" id="QDV74472.1"/>
    </source>
</evidence>
<dbReference type="KEGG" id="bmei:Spa11_26750"/>
<evidence type="ECO:0000313" key="3">
    <source>
        <dbReference type="Proteomes" id="UP000316426"/>
    </source>
</evidence>
<feature type="domain" description="LarA-like N-terminal" evidence="1">
    <location>
        <begin position="42"/>
        <end position="190"/>
    </location>
</feature>
<sequence>MNPADEPSLLSEYPGSEGLDDCNFEDIVERIADKWVVQAGVERLLLLPPDHTRLYSQAGRITAALWRLLSDRVAIDVMPALGTHHPMKPAQLRMMFGEDIPLERFIAHNWRDDLEPLGIIPGERLSELSGGRMTDPVEVAVNKRIVSGEYDLALSIGQVVPHEVIGFANHSKNVCIGCGGGGMLHQSHFLGAVCGIEDVLGVADNPVRRLMNQGFYEFVRPQADVRFVLTVVEDKPTGPQLAAMTAGAGTACFDWAAAISAEKNLNRVDRPLTRCVVWLDPREFTSTWLGNKSVYRTRKAMADGGELIVLAPAVDTFGEDKTIDKLIRRHGYCGTPGTLAALETDPEIAANLSAAAHLIHGSTEGRFNVTYCTGDGLSAEEVRSVGYNHRPFAEVMAAFGVNESTPDGWQDAPDGKPFYFIRNPALGLWTI</sequence>
<proteinExistence type="predicted"/>
<dbReference type="PANTHER" id="PTHR33171:SF17">
    <property type="entry name" value="LARA-LIKE N-TERMINAL DOMAIN-CONTAINING PROTEIN"/>
    <property type="match status" value="1"/>
</dbReference>
<accession>A0A518K9K3</accession>
<gene>
    <name evidence="2" type="ORF">Spa11_26750</name>
</gene>
<organism evidence="2 3">
    <name type="scientific">Botrimarina mediterranea</name>
    <dbReference type="NCBI Taxonomy" id="2528022"/>
    <lineage>
        <taxon>Bacteria</taxon>
        <taxon>Pseudomonadati</taxon>
        <taxon>Planctomycetota</taxon>
        <taxon>Planctomycetia</taxon>
        <taxon>Pirellulales</taxon>
        <taxon>Lacipirellulaceae</taxon>
        <taxon>Botrimarina</taxon>
    </lineage>
</organism>
<dbReference type="InterPro" id="IPR018657">
    <property type="entry name" value="LarA-like_N"/>
</dbReference>
<dbReference type="RefSeq" id="WP_145112902.1">
    <property type="nucleotide sequence ID" value="NZ_CP036349.1"/>
</dbReference>
<reference evidence="2 3" key="1">
    <citation type="submission" date="2019-02" db="EMBL/GenBank/DDBJ databases">
        <title>Deep-cultivation of Planctomycetes and their phenomic and genomic characterization uncovers novel biology.</title>
        <authorList>
            <person name="Wiegand S."/>
            <person name="Jogler M."/>
            <person name="Boedeker C."/>
            <person name="Pinto D."/>
            <person name="Vollmers J."/>
            <person name="Rivas-Marin E."/>
            <person name="Kohn T."/>
            <person name="Peeters S.H."/>
            <person name="Heuer A."/>
            <person name="Rast P."/>
            <person name="Oberbeckmann S."/>
            <person name="Bunk B."/>
            <person name="Jeske O."/>
            <person name="Meyerdierks A."/>
            <person name="Storesund J.E."/>
            <person name="Kallscheuer N."/>
            <person name="Luecker S."/>
            <person name="Lage O.M."/>
            <person name="Pohl T."/>
            <person name="Merkel B.J."/>
            <person name="Hornburger P."/>
            <person name="Mueller R.-W."/>
            <person name="Bruemmer F."/>
            <person name="Labrenz M."/>
            <person name="Spormann A.M."/>
            <person name="Op den Camp H."/>
            <person name="Overmann J."/>
            <person name="Amann R."/>
            <person name="Jetten M.S.M."/>
            <person name="Mascher T."/>
            <person name="Medema M.H."/>
            <person name="Devos D.P."/>
            <person name="Kaster A.-K."/>
            <person name="Ovreas L."/>
            <person name="Rohde M."/>
            <person name="Galperin M.Y."/>
            <person name="Jogler C."/>
        </authorList>
    </citation>
    <scope>NUCLEOTIDE SEQUENCE [LARGE SCALE GENOMIC DNA]</scope>
    <source>
        <strain evidence="2 3">Spa11</strain>
    </source>
</reference>
<name>A0A518K9K3_9BACT</name>
<dbReference type="AlphaFoldDB" id="A0A518K9K3"/>
<dbReference type="PANTHER" id="PTHR33171">
    <property type="entry name" value="LAR_N DOMAIN-CONTAINING PROTEIN"/>
    <property type="match status" value="1"/>
</dbReference>
<dbReference type="EMBL" id="CP036349">
    <property type="protein sequence ID" value="QDV74472.1"/>
    <property type="molecule type" value="Genomic_DNA"/>
</dbReference>
<dbReference type="Proteomes" id="UP000316426">
    <property type="component" value="Chromosome"/>
</dbReference>
<dbReference type="InterPro" id="IPR043166">
    <property type="entry name" value="LarA-like_C"/>
</dbReference>
<dbReference type="GO" id="GO:0050043">
    <property type="term" value="F:lactate racemase activity"/>
    <property type="evidence" value="ECO:0007669"/>
    <property type="project" value="InterPro"/>
</dbReference>
<dbReference type="Gene3D" id="3.90.226.30">
    <property type="match status" value="1"/>
</dbReference>
<dbReference type="InterPro" id="IPR048068">
    <property type="entry name" value="LarA-like"/>
</dbReference>
<protein>
    <recommendedName>
        <fullName evidence="1">LarA-like N-terminal domain-containing protein</fullName>
    </recommendedName>
</protein>
<dbReference type="Pfam" id="PF09861">
    <property type="entry name" value="Lar_N"/>
    <property type="match status" value="1"/>
</dbReference>
<dbReference type="Gene3D" id="3.40.50.11440">
    <property type="match status" value="1"/>
</dbReference>
<keyword evidence="3" id="KW-1185">Reference proteome</keyword>
<evidence type="ECO:0000259" key="1">
    <source>
        <dbReference type="Pfam" id="PF09861"/>
    </source>
</evidence>